<dbReference type="InterPro" id="IPR020846">
    <property type="entry name" value="MFS_dom"/>
</dbReference>
<feature type="transmembrane region" description="Helical" evidence="5">
    <location>
        <begin position="374"/>
        <end position="393"/>
    </location>
</feature>
<reference evidence="7" key="1">
    <citation type="submission" date="2016-01" db="EMBL/GenBank/DDBJ databases">
        <authorList>
            <person name="Peeters C."/>
        </authorList>
    </citation>
    <scope>NUCLEOTIDE SEQUENCE [LARGE SCALE GENOMIC DNA]</scope>
    <source>
        <strain evidence="7">LMG 29318</strain>
    </source>
</reference>
<evidence type="ECO:0000256" key="2">
    <source>
        <dbReference type="ARBA" id="ARBA00022692"/>
    </source>
</evidence>
<protein>
    <submittedName>
        <fullName evidence="7">Major facilitator transporter</fullName>
    </submittedName>
</protein>
<feature type="transmembrane region" description="Helical" evidence="5">
    <location>
        <begin position="139"/>
        <end position="164"/>
    </location>
</feature>
<dbReference type="CDD" id="cd17365">
    <property type="entry name" value="MFS_PcaK_like"/>
    <property type="match status" value="1"/>
</dbReference>
<feature type="transmembrane region" description="Helical" evidence="5">
    <location>
        <begin position="82"/>
        <end position="101"/>
    </location>
</feature>
<dbReference type="PANTHER" id="PTHR23508">
    <property type="entry name" value="CARBOXYLIC ACID TRANSPORTER PROTEIN HOMOLOG"/>
    <property type="match status" value="1"/>
</dbReference>
<evidence type="ECO:0000256" key="5">
    <source>
        <dbReference type="SAM" id="Phobius"/>
    </source>
</evidence>
<feature type="transmembrane region" description="Helical" evidence="5">
    <location>
        <begin position="50"/>
        <end position="70"/>
    </location>
</feature>
<feature type="domain" description="Major facilitator superfamily (MFS) profile" evidence="6">
    <location>
        <begin position="14"/>
        <end position="429"/>
    </location>
</feature>
<feature type="transmembrane region" description="Helical" evidence="5">
    <location>
        <begin position="170"/>
        <end position="189"/>
    </location>
</feature>
<dbReference type="PROSITE" id="PS00216">
    <property type="entry name" value="SUGAR_TRANSPORT_1"/>
    <property type="match status" value="1"/>
</dbReference>
<evidence type="ECO:0000259" key="6">
    <source>
        <dbReference type="PROSITE" id="PS50850"/>
    </source>
</evidence>
<feature type="transmembrane region" description="Helical" evidence="5">
    <location>
        <begin position="338"/>
        <end position="362"/>
    </location>
</feature>
<keyword evidence="8" id="KW-1185">Reference proteome</keyword>
<dbReference type="InterPro" id="IPR036259">
    <property type="entry name" value="MFS_trans_sf"/>
</dbReference>
<dbReference type="InterPro" id="IPR005828">
    <property type="entry name" value="MFS_sugar_transport-like"/>
</dbReference>
<dbReference type="InterPro" id="IPR005829">
    <property type="entry name" value="Sugar_transporter_CS"/>
</dbReference>
<feature type="transmembrane region" description="Helical" evidence="5">
    <location>
        <begin position="405"/>
        <end position="424"/>
    </location>
</feature>
<dbReference type="GO" id="GO:0005886">
    <property type="term" value="C:plasma membrane"/>
    <property type="evidence" value="ECO:0007669"/>
    <property type="project" value="TreeGrafter"/>
</dbReference>
<organism evidence="7 8">
    <name type="scientific">Caballeronia catudaia</name>
    <dbReference type="NCBI Taxonomy" id="1777136"/>
    <lineage>
        <taxon>Bacteria</taxon>
        <taxon>Pseudomonadati</taxon>
        <taxon>Pseudomonadota</taxon>
        <taxon>Betaproteobacteria</taxon>
        <taxon>Burkholderiales</taxon>
        <taxon>Burkholderiaceae</taxon>
        <taxon>Caballeronia</taxon>
    </lineage>
</organism>
<name>A0A158BLF8_9BURK</name>
<dbReference type="AlphaFoldDB" id="A0A158BLF8"/>
<dbReference type="Gene3D" id="1.20.1250.20">
    <property type="entry name" value="MFS general substrate transporter like domains"/>
    <property type="match status" value="1"/>
</dbReference>
<dbReference type="OrthoDB" id="7066727at2"/>
<evidence type="ECO:0000256" key="3">
    <source>
        <dbReference type="ARBA" id="ARBA00022989"/>
    </source>
</evidence>
<sequence length="440" mass="46993">MNPSSSPTRSSLFVVVLCFLTIAVDGYDLIVYGATIPRLLEEPGWNLNPASAGMIGSWTLAGLMVGLLGAGPLSDRIGRRKLIMAGVLWFSLGSLLCAIAHSPQALGIARFVTGIGLGGVVPSSVALTIEYAPRSRRQLYSAIALTGYPVGGMLCALLAIATLQSHGWRLLYGYGALYVLILPVMWFFLPESVSYLLDRGRTDEARTLAARYAIDLDEVARDEEEHRRTRVAAAGARGYRLLTSPEFRSALLLFALMCFCGQLVVYGLNAWLPQLMRKSGYALGSSLQFLLVMQCGAVLGNLTGSWLADRLGPKRVLVPFFLIGAVSMLVLSQKPDYVWLTLAVFGAGLGSIGSVTLGYGYIGAYFPASCRGSAIGAAQGLGRIGSILGPMIGGWVLGSNLDHHWNFYAFAMPAVIAAVVVTLIPKAAPCEVEYVQAEST</sequence>
<comment type="subcellular location">
    <subcellularLocation>
        <location evidence="1">Membrane</location>
        <topology evidence="1">Multi-pass membrane protein</topology>
    </subcellularLocation>
</comment>
<dbReference type="PROSITE" id="PS00217">
    <property type="entry name" value="SUGAR_TRANSPORT_2"/>
    <property type="match status" value="1"/>
</dbReference>
<evidence type="ECO:0000256" key="1">
    <source>
        <dbReference type="ARBA" id="ARBA00004141"/>
    </source>
</evidence>
<dbReference type="PANTHER" id="PTHR23508:SF10">
    <property type="entry name" value="CARBOXYLIC ACID TRANSPORTER PROTEIN HOMOLOG"/>
    <property type="match status" value="1"/>
</dbReference>
<gene>
    <name evidence="7" type="ORF">AWB75_03664</name>
</gene>
<keyword evidence="2 5" id="KW-0812">Transmembrane</keyword>
<dbReference type="SUPFAM" id="SSF103473">
    <property type="entry name" value="MFS general substrate transporter"/>
    <property type="match status" value="1"/>
</dbReference>
<comment type="caution">
    <text evidence="7">The sequence shown here is derived from an EMBL/GenBank/DDBJ whole genome shotgun (WGS) entry which is preliminary data.</text>
</comment>
<evidence type="ECO:0000313" key="8">
    <source>
        <dbReference type="Proteomes" id="UP000054870"/>
    </source>
</evidence>
<dbReference type="PROSITE" id="PS50850">
    <property type="entry name" value="MFS"/>
    <property type="match status" value="1"/>
</dbReference>
<proteinExistence type="predicted"/>
<dbReference type="Pfam" id="PF00083">
    <property type="entry name" value="Sugar_tr"/>
    <property type="match status" value="1"/>
</dbReference>
<feature type="transmembrane region" description="Helical" evidence="5">
    <location>
        <begin position="316"/>
        <end position="332"/>
    </location>
</feature>
<feature type="transmembrane region" description="Helical" evidence="5">
    <location>
        <begin position="250"/>
        <end position="268"/>
    </location>
</feature>
<dbReference type="GO" id="GO:0046943">
    <property type="term" value="F:carboxylic acid transmembrane transporter activity"/>
    <property type="evidence" value="ECO:0007669"/>
    <property type="project" value="TreeGrafter"/>
</dbReference>
<evidence type="ECO:0000256" key="4">
    <source>
        <dbReference type="ARBA" id="ARBA00023136"/>
    </source>
</evidence>
<dbReference type="RefSeq" id="WP_061125510.1">
    <property type="nucleotide sequence ID" value="NZ_FCOF02000016.1"/>
</dbReference>
<feature type="transmembrane region" description="Helical" evidence="5">
    <location>
        <begin position="107"/>
        <end position="127"/>
    </location>
</feature>
<keyword evidence="3 5" id="KW-1133">Transmembrane helix</keyword>
<dbReference type="EMBL" id="FCOF02000016">
    <property type="protein sequence ID" value="SAK70929.1"/>
    <property type="molecule type" value="Genomic_DNA"/>
</dbReference>
<dbReference type="Proteomes" id="UP000054870">
    <property type="component" value="Unassembled WGS sequence"/>
</dbReference>
<keyword evidence="4 5" id="KW-0472">Membrane</keyword>
<feature type="transmembrane region" description="Helical" evidence="5">
    <location>
        <begin position="280"/>
        <end position="304"/>
    </location>
</feature>
<evidence type="ECO:0000313" key="7">
    <source>
        <dbReference type="EMBL" id="SAK70929.1"/>
    </source>
</evidence>
<accession>A0A158BLF8</accession>